<reference evidence="2 3" key="1">
    <citation type="submission" date="2019-09" db="EMBL/GenBank/DDBJ databases">
        <title>Nocardioides panacisoli sp. nov., isolated from the soil of a ginseng field.</title>
        <authorList>
            <person name="Cho C."/>
        </authorList>
    </citation>
    <scope>NUCLEOTIDE SEQUENCE [LARGE SCALE GENOMIC DNA]</scope>
    <source>
        <strain evidence="2 3">BN140041</strain>
    </source>
</reference>
<gene>
    <name evidence="2" type="ORF">F0U47_06535</name>
</gene>
<feature type="signal peptide" evidence="1">
    <location>
        <begin position="1"/>
        <end position="27"/>
    </location>
</feature>
<dbReference type="InterPro" id="IPR001343">
    <property type="entry name" value="Hemolysn_Ca-bd"/>
</dbReference>
<evidence type="ECO:0000313" key="3">
    <source>
        <dbReference type="Proteomes" id="UP000324351"/>
    </source>
</evidence>
<dbReference type="Gene3D" id="2.150.10.10">
    <property type="entry name" value="Serralysin-like metalloprotease, C-terminal"/>
    <property type="match status" value="1"/>
</dbReference>
<accession>A0A5B1M315</accession>
<dbReference type="PRINTS" id="PR00313">
    <property type="entry name" value="CABNDNGRPT"/>
</dbReference>
<feature type="chain" id="PRO_5022936367" description="Calcium-binding protein" evidence="1">
    <location>
        <begin position="28"/>
        <end position="276"/>
    </location>
</feature>
<protein>
    <recommendedName>
        <fullName evidence="4">Calcium-binding protein</fullName>
    </recommendedName>
</protein>
<evidence type="ECO:0000256" key="1">
    <source>
        <dbReference type="SAM" id="SignalP"/>
    </source>
</evidence>
<organism evidence="2 3">
    <name type="scientific">Nocardioides antri</name>
    <dbReference type="NCBI Taxonomy" id="2607659"/>
    <lineage>
        <taxon>Bacteria</taxon>
        <taxon>Bacillati</taxon>
        <taxon>Actinomycetota</taxon>
        <taxon>Actinomycetes</taxon>
        <taxon>Propionibacteriales</taxon>
        <taxon>Nocardioidaceae</taxon>
        <taxon>Nocardioides</taxon>
    </lineage>
</organism>
<proteinExistence type="predicted"/>
<dbReference type="EMBL" id="VUJW01000003">
    <property type="protein sequence ID" value="KAA1427164.1"/>
    <property type="molecule type" value="Genomic_DNA"/>
</dbReference>
<keyword evidence="3" id="KW-1185">Reference proteome</keyword>
<evidence type="ECO:0000313" key="2">
    <source>
        <dbReference type="EMBL" id="KAA1427164.1"/>
    </source>
</evidence>
<reference evidence="2 3" key="2">
    <citation type="submission" date="2019-09" db="EMBL/GenBank/DDBJ databases">
        <authorList>
            <person name="Jin C."/>
        </authorList>
    </citation>
    <scope>NUCLEOTIDE SEQUENCE [LARGE SCALE GENOMIC DNA]</scope>
    <source>
        <strain evidence="2 3">BN140041</strain>
    </source>
</reference>
<dbReference type="RefSeq" id="WP_149749532.1">
    <property type="nucleotide sequence ID" value="NZ_VUJW01000003.1"/>
</dbReference>
<name>A0A5B1M315_9ACTN</name>
<dbReference type="InterPro" id="IPR011049">
    <property type="entry name" value="Serralysin-like_metalloprot_C"/>
</dbReference>
<comment type="caution">
    <text evidence="2">The sequence shown here is derived from an EMBL/GenBank/DDBJ whole genome shotgun (WGS) entry which is preliminary data.</text>
</comment>
<dbReference type="SUPFAM" id="SSF51120">
    <property type="entry name" value="beta-Roll"/>
    <property type="match status" value="1"/>
</dbReference>
<keyword evidence="1" id="KW-0732">Signal</keyword>
<dbReference type="GO" id="GO:0005509">
    <property type="term" value="F:calcium ion binding"/>
    <property type="evidence" value="ECO:0007669"/>
    <property type="project" value="InterPro"/>
</dbReference>
<dbReference type="AlphaFoldDB" id="A0A5B1M315"/>
<dbReference type="Pfam" id="PF00353">
    <property type="entry name" value="HemolysinCabind"/>
    <property type="match status" value="3"/>
</dbReference>
<dbReference type="Proteomes" id="UP000324351">
    <property type="component" value="Unassembled WGS sequence"/>
</dbReference>
<sequence>MTITLALATGLVTGLALAPGVADPAHAAPTCHGRAATIVGTAGDDQITGTDQPDVIVTRGGDDHVTARGGRDVICLGGGADVADGGAGNDFVRAGAGPDYVAGTVDRDRVLGNRGRDVLFVTSPAGTDADGGRGDDAVTVNLSPTRARVSVVGGPGWNQIGFSVGGSGLDVEVDQAAGTVHIGGRPGTFSGFDYVSLSGDQQWTYGGTDAPESVTALEGALTAQLLGGADQVWTGDGDDWLDGGDGHDSSLGVGGGTNVCISIEVVDSGVCSPPGD</sequence>
<evidence type="ECO:0008006" key="4">
    <source>
        <dbReference type="Google" id="ProtNLM"/>
    </source>
</evidence>